<accession>A0A0D2JCF4</accession>
<organism evidence="2 3">
    <name type="scientific">Rhinocladiella mackenziei CBS 650.93</name>
    <dbReference type="NCBI Taxonomy" id="1442369"/>
    <lineage>
        <taxon>Eukaryota</taxon>
        <taxon>Fungi</taxon>
        <taxon>Dikarya</taxon>
        <taxon>Ascomycota</taxon>
        <taxon>Pezizomycotina</taxon>
        <taxon>Eurotiomycetes</taxon>
        <taxon>Chaetothyriomycetidae</taxon>
        <taxon>Chaetothyriales</taxon>
        <taxon>Herpotrichiellaceae</taxon>
        <taxon>Rhinocladiella</taxon>
    </lineage>
</organism>
<evidence type="ECO:0000313" key="3">
    <source>
        <dbReference type="Proteomes" id="UP000053617"/>
    </source>
</evidence>
<name>A0A0D2JCF4_9EURO</name>
<dbReference type="EMBL" id="KN847477">
    <property type="protein sequence ID" value="KIX06790.1"/>
    <property type="molecule type" value="Genomic_DNA"/>
</dbReference>
<feature type="transmembrane region" description="Helical" evidence="1">
    <location>
        <begin position="6"/>
        <end position="31"/>
    </location>
</feature>
<sequence>MPNLSHIIPLIILLIIVAVIAVVGFVAYSIAHDVGHQTRQKLERKNVSFSREGMKVGVKEVTVEQQEDATQRYISIHFGPSF</sequence>
<dbReference type="AlphaFoldDB" id="A0A0D2JCF4"/>
<dbReference type="VEuPathDB" id="FungiDB:Z518_04766"/>
<keyword evidence="3" id="KW-1185">Reference proteome</keyword>
<evidence type="ECO:0000313" key="2">
    <source>
        <dbReference type="EMBL" id="KIX06790.1"/>
    </source>
</evidence>
<dbReference type="RefSeq" id="XP_013273926.1">
    <property type="nucleotide sequence ID" value="XM_013418472.1"/>
</dbReference>
<dbReference type="GeneID" id="25292837"/>
<dbReference type="HOGENOM" id="CLU_150197_2_0_1"/>
<reference evidence="2 3" key="1">
    <citation type="submission" date="2015-01" db="EMBL/GenBank/DDBJ databases">
        <title>The Genome Sequence of Rhinocladiella mackenzie CBS 650.93.</title>
        <authorList>
            <consortium name="The Broad Institute Genomics Platform"/>
            <person name="Cuomo C."/>
            <person name="de Hoog S."/>
            <person name="Gorbushina A."/>
            <person name="Stielow B."/>
            <person name="Teixiera M."/>
            <person name="Abouelleil A."/>
            <person name="Chapman S.B."/>
            <person name="Priest M."/>
            <person name="Young S.K."/>
            <person name="Wortman J."/>
            <person name="Nusbaum C."/>
            <person name="Birren B."/>
        </authorList>
    </citation>
    <scope>NUCLEOTIDE SEQUENCE [LARGE SCALE GENOMIC DNA]</scope>
    <source>
        <strain evidence="2 3">CBS 650.93</strain>
    </source>
</reference>
<dbReference type="Proteomes" id="UP000053617">
    <property type="component" value="Unassembled WGS sequence"/>
</dbReference>
<keyword evidence="1" id="KW-0812">Transmembrane</keyword>
<proteinExistence type="predicted"/>
<gene>
    <name evidence="2" type="ORF">Z518_04766</name>
</gene>
<dbReference type="PANTHER" id="PTHR42077:SF1">
    <property type="entry name" value="YALI0F30239P"/>
    <property type="match status" value="1"/>
</dbReference>
<keyword evidence="1" id="KW-1133">Transmembrane helix</keyword>
<dbReference type="PANTHER" id="PTHR42077">
    <property type="entry name" value="YALI0F30239P"/>
    <property type="match status" value="1"/>
</dbReference>
<evidence type="ECO:0000256" key="1">
    <source>
        <dbReference type="SAM" id="Phobius"/>
    </source>
</evidence>
<keyword evidence="1" id="KW-0472">Membrane</keyword>
<dbReference type="OrthoDB" id="4083871at2759"/>
<protein>
    <submittedName>
        <fullName evidence="2">Uncharacterized protein</fullName>
    </submittedName>
</protein>